<protein>
    <submittedName>
        <fullName evidence="1">Uncharacterized protein</fullName>
    </submittedName>
</protein>
<evidence type="ECO:0000313" key="1">
    <source>
        <dbReference type="EMBL" id="JAD46593.1"/>
    </source>
</evidence>
<sequence>MTASPVCVTKEPSTLIFTHPCIGGFHLFISSKQALASISISNFLLSVHINLDILLSDFRQCLHIVQQKEH</sequence>
<accession>A0A0A9A9M4</accession>
<organism evidence="1">
    <name type="scientific">Arundo donax</name>
    <name type="common">Giant reed</name>
    <name type="synonym">Donax arundinaceus</name>
    <dbReference type="NCBI Taxonomy" id="35708"/>
    <lineage>
        <taxon>Eukaryota</taxon>
        <taxon>Viridiplantae</taxon>
        <taxon>Streptophyta</taxon>
        <taxon>Embryophyta</taxon>
        <taxon>Tracheophyta</taxon>
        <taxon>Spermatophyta</taxon>
        <taxon>Magnoliopsida</taxon>
        <taxon>Liliopsida</taxon>
        <taxon>Poales</taxon>
        <taxon>Poaceae</taxon>
        <taxon>PACMAD clade</taxon>
        <taxon>Arundinoideae</taxon>
        <taxon>Arundineae</taxon>
        <taxon>Arundo</taxon>
    </lineage>
</organism>
<reference evidence="1" key="1">
    <citation type="submission" date="2014-09" db="EMBL/GenBank/DDBJ databases">
        <authorList>
            <person name="Magalhaes I.L.F."/>
            <person name="Oliveira U."/>
            <person name="Santos F.R."/>
            <person name="Vidigal T.H.D.A."/>
            <person name="Brescovit A.D."/>
            <person name="Santos A.J."/>
        </authorList>
    </citation>
    <scope>NUCLEOTIDE SEQUENCE</scope>
    <source>
        <tissue evidence="1">Shoot tissue taken approximately 20 cm above the soil surface</tissue>
    </source>
</reference>
<name>A0A0A9A9M4_ARUDO</name>
<reference evidence="1" key="2">
    <citation type="journal article" date="2015" name="Data Brief">
        <title>Shoot transcriptome of the giant reed, Arundo donax.</title>
        <authorList>
            <person name="Barrero R.A."/>
            <person name="Guerrero F.D."/>
            <person name="Moolhuijzen P."/>
            <person name="Goolsby J.A."/>
            <person name="Tidwell J."/>
            <person name="Bellgard S.E."/>
            <person name="Bellgard M.I."/>
        </authorList>
    </citation>
    <scope>NUCLEOTIDE SEQUENCE</scope>
    <source>
        <tissue evidence="1">Shoot tissue taken approximately 20 cm above the soil surface</tissue>
    </source>
</reference>
<dbReference type="AlphaFoldDB" id="A0A0A9A9M4"/>
<dbReference type="EMBL" id="GBRH01251302">
    <property type="protein sequence ID" value="JAD46593.1"/>
    <property type="molecule type" value="Transcribed_RNA"/>
</dbReference>
<proteinExistence type="predicted"/>